<accession>A0A5R9KSF7</accession>
<comment type="caution">
    <text evidence="2">The sequence shown here is derived from an EMBL/GenBank/DDBJ whole genome shotgun (WGS) entry which is preliminary data.</text>
</comment>
<gene>
    <name evidence="2" type="ORF">FEN17_21495</name>
</gene>
<dbReference type="Proteomes" id="UP000306402">
    <property type="component" value="Unassembled WGS sequence"/>
</dbReference>
<dbReference type="RefSeq" id="WP_138367444.1">
    <property type="nucleotide sequence ID" value="NZ_VCEJ01000005.1"/>
</dbReference>
<proteinExistence type="predicted"/>
<dbReference type="OrthoDB" id="903973at2"/>
<keyword evidence="3" id="KW-1185">Reference proteome</keyword>
<feature type="domain" description="Secretion system C-terminal sorting" evidence="1">
    <location>
        <begin position="1668"/>
        <end position="1734"/>
    </location>
</feature>
<dbReference type="NCBIfam" id="TIGR04183">
    <property type="entry name" value="Por_Secre_tail"/>
    <property type="match status" value="1"/>
</dbReference>
<dbReference type="InterPro" id="IPR026444">
    <property type="entry name" value="Secre_tail"/>
</dbReference>
<dbReference type="Pfam" id="PF18962">
    <property type="entry name" value="Por_Secre_tail"/>
    <property type="match status" value="1"/>
</dbReference>
<sequence length="1744" mass="179419">MNFLGKLIFALGIVGRLAAAPYADVRDVPVGSDSVHLESIEGTNLNHAYTIANPYNESVDKPFTITTKTVEAAPAPAASKVSCGGRIWTDGEVLGHTGDGKSMITRIQDNRVYANWGGTVTDNIFVLFYLVEGTFPNTPENGRLIDACVNPLDPSTNTVQLLGKNSNGEITCNGYVMSPGDWLGTYIADWGETRHFVRVVDGLLRISIQQGPNDNNTTNLNMSLMNFVVDGANGSYLAPKWRGVLTRDMVNGCFWPRVPKPATPIADVNCASGPTVGTISNISTTGLRFSYSGSGVSTIKWKILSGTNTVASGTTGNLSSNNVDLGFASLAPGSYKLSIEGANCISGQSEKTFTIPVPDPTACISGPNLETVTNITPTGLRFIFNGLGVNTIKWKILSGANTVANGTTPNLTSSNVDITYGTLAAGNYKLSIEGGSCISSASELSFTVAGSGPQNCASGPTLTGVTNVSTTGLTFTYSGNGVSTVKWKILSGINSVASGTTGTLTGNTGNLTFASLAAGSYKLVIEGGNCTSASSEQTFTVTTGIPSCISGPNLESVTNVSATGLSFTFNGLGVSTIKWKILSGTNNVASGTTGNLTSANVDITYSSLASGNYKLVIEGGSCTSSTSELSFTVPVVGPQPCASGPTLQNVTNVSQTGLTFSFAGSGVSKINWKILSGVTTSASGTTGTLTGTSANLTFASLAPGSYKLSIEGGNCTSSTSELSFTVPTAGPQPCTQGPILNTVSNVSATGLNFTFNGIGVSTIKWKILSGANTVANGTTGTLSSSSVNLTFASLASGSYKLVIEGGACTSATSELSFTVPTSGPQPCASGPTLQNVSNVTPTGLTFSFTGSGVSTIKWKILSGVTTSASGTTGTLSGTTANLTFASLAEGNYKLVIEGGNCTSSTSELSFTVVTGIPSCIAGPNLESISNVTATGLQFVFNGLGVNTIKWKILSGTTTVATNTTANLTSSVVNISYSTLAAGNYKLVIEGGSCTSATSELSFTVATTGPQPCASGPTLQNVTNVSQTGLTFSFAGSGVSKIKWKILSGATTSASGTTGTLTGTSANLTFASLAAGSYKLVIQGSNCTSSTSELTFTVPTTGPQPCTSGPTLKTVTNVTATGLRFTFDAVGVTNIKWKILSGSTTVANATTPTLTSSTVDITYATLAPGNYKLVIEGGACTSGTTELAFTLTNGLPQPCASAPIVQSVTNVTTTSLTFGYSGSGVTSLKWKILSGITTVASGTTGTLSGNTGNLTFDALIAGEYKLVIEGGNCTSASSELRFAVVTGIPKCISGPTLESVSNVTSTGLRFVFNGLGVSTIKWKIVSGTTTVATNTTAELTSSTVNISYSTLAAGSYKLVIEGSSCTSSTSELSFTVAGSGIQPCASGPTLQNVSNVSQTGLTFTFAGSGVSTIKWKILSGATTSASGTTGTLTGTSANLTFASLSPGSYKLVLEGGNCTSATSELSFTVPTPGTSPCAKGPNLVALTDPTSTSLKFQFDGINVSAIDWKIMKGSTMMRSNRVEPRSNTPQISYTALADGDYTLQIQGGNCTSAVSSANFKLGGSLPIYVSNFKAQAREGSVELAWEVVSEQDGKEFEVLRYDDKVKNAETLGKVSLTDQRVGWYSFTDEKPLLGINYYQLKQIDVDGRFEKSKVISVNPGIITHRVAAPNPAQDYVDIQFHSRTAGLSNVSIYNIAGLRVSSSEIQIHEGANSHRLDVKRFDIGSYIIKIQHGGEVSKLRFMKVN</sequence>
<protein>
    <submittedName>
        <fullName evidence="2">T9SS type A sorting domain-containing protein</fullName>
    </submittedName>
</protein>
<evidence type="ECO:0000313" key="2">
    <source>
        <dbReference type="EMBL" id="TLU99153.1"/>
    </source>
</evidence>
<dbReference type="EMBL" id="VCEJ01000005">
    <property type="protein sequence ID" value="TLU99153.1"/>
    <property type="molecule type" value="Genomic_DNA"/>
</dbReference>
<name>A0A5R9KSF7_9BACT</name>
<reference evidence="2 3" key="1">
    <citation type="submission" date="2019-05" db="EMBL/GenBank/DDBJ databases">
        <authorList>
            <person name="Qu J.-H."/>
        </authorList>
    </citation>
    <scope>NUCLEOTIDE SEQUENCE [LARGE SCALE GENOMIC DNA]</scope>
    <source>
        <strain evidence="2 3">T17</strain>
    </source>
</reference>
<evidence type="ECO:0000313" key="3">
    <source>
        <dbReference type="Proteomes" id="UP000306402"/>
    </source>
</evidence>
<organism evidence="2 3">
    <name type="scientific">Dyadobacter luticola</name>
    <dbReference type="NCBI Taxonomy" id="1979387"/>
    <lineage>
        <taxon>Bacteria</taxon>
        <taxon>Pseudomonadati</taxon>
        <taxon>Bacteroidota</taxon>
        <taxon>Cytophagia</taxon>
        <taxon>Cytophagales</taxon>
        <taxon>Spirosomataceae</taxon>
        <taxon>Dyadobacter</taxon>
    </lineage>
</organism>
<evidence type="ECO:0000259" key="1">
    <source>
        <dbReference type="Pfam" id="PF18962"/>
    </source>
</evidence>